<accession>A0A5F1YA97</accession>
<proteinExistence type="predicted"/>
<organism evidence="1 2">
    <name type="scientific">Leptospira gomenensis</name>
    <dbReference type="NCBI Taxonomy" id="2484974"/>
    <lineage>
        <taxon>Bacteria</taxon>
        <taxon>Pseudomonadati</taxon>
        <taxon>Spirochaetota</taxon>
        <taxon>Spirochaetia</taxon>
        <taxon>Leptospirales</taxon>
        <taxon>Leptospiraceae</taxon>
        <taxon>Leptospira</taxon>
    </lineage>
</organism>
<dbReference type="RefSeq" id="WP_135594091.1">
    <property type="nucleotide sequence ID" value="NZ_RQEZ01000057.1"/>
</dbReference>
<gene>
    <name evidence="1" type="ORF">EHQ17_12480</name>
</gene>
<dbReference type="Proteomes" id="UP000298277">
    <property type="component" value="Unassembled WGS sequence"/>
</dbReference>
<dbReference type="AlphaFoldDB" id="A0A5F1YA97"/>
<protein>
    <submittedName>
        <fullName evidence="1">Uncharacterized protein</fullName>
    </submittedName>
</protein>
<evidence type="ECO:0000313" key="1">
    <source>
        <dbReference type="EMBL" id="TGK32776.1"/>
    </source>
</evidence>
<dbReference type="EMBL" id="RQFA01000048">
    <property type="protein sequence ID" value="TGK32776.1"/>
    <property type="molecule type" value="Genomic_DNA"/>
</dbReference>
<comment type="caution">
    <text evidence="1">The sequence shown here is derived from an EMBL/GenBank/DDBJ whole genome shotgun (WGS) entry which is preliminary data.</text>
</comment>
<evidence type="ECO:0000313" key="2">
    <source>
        <dbReference type="Proteomes" id="UP000298277"/>
    </source>
</evidence>
<sequence>MKSNSLSTSVSSSSFQNFSFTSSELPAIVTDSEGREVTVASAIQINDPYVLLKGLTTVDSSVASGNFILDLETGLVTSFTFWPDNPSRVFAPAKIAYYVSEGSIVETDLVTGNTTTVSNQYNYW</sequence>
<reference evidence="1" key="1">
    <citation type="journal article" date="2019" name="PLoS Negl. Trop. Dis.">
        <title>Revisiting the worldwide diversity of Leptospira species in the environment.</title>
        <authorList>
            <person name="Vincent A.T."/>
            <person name="Schiettekatte O."/>
            <person name="Bourhy P."/>
            <person name="Veyrier F.J."/>
            <person name="Picardeau M."/>
        </authorList>
    </citation>
    <scope>NUCLEOTIDE SEQUENCE [LARGE SCALE GENOMIC DNA]</scope>
    <source>
        <strain evidence="1">201800299</strain>
    </source>
</reference>
<name>A0A5F1YA97_9LEPT</name>
<keyword evidence="2" id="KW-1185">Reference proteome</keyword>